<gene>
    <name evidence="3" type="ORF">CTHT_0055340</name>
</gene>
<dbReference type="OrthoDB" id="5428901at2759"/>
<dbReference type="RefSeq" id="XP_006695866.1">
    <property type="nucleotide sequence ID" value="XM_006695803.1"/>
</dbReference>
<proteinExistence type="predicted"/>
<dbReference type="AlphaFoldDB" id="G0SBZ5"/>
<sequence>MPPPSLFAARDDRNTGAAYEYDIQATEDRHEDDEPTNSSEEPRHAKDTPVWQSINKPNYKPTALRWPFIGCIIVLLLVAMTLVIVADKKMPDSDADAVILGLNPNRTQLARLRIRDDEPTITISETSGAAGPQTFTIGAVPERATDALDQNSISTDTPLDEDYELIPISTFVSTFTTWLSLEPSSLPTLEEVVTEWQTLPVATYETTVTTLITSSGTRTDLDGPVVTTIYSPITNGTIVSSIPVSTRTTTIPPPAPTVIETTVITTIISSSEVAVTKTIIVTLDPEVVLKPSVGSITITYYSSVPRRNNGAAGAVEHQITEGPEQVPQPPVITGVEEVGGNVVTIVKSQEVSVFVVPEEDEVRTETVDAQVRIGVTKEDDSTIANVVVVTPSPVQIVPAVVTNNGVVLTVNPGGSFTRTVVNNVGGTATSQVIVTTPAGTNPITYTVVRDQGGTLVAEAVVITPTAADQPITYTAYSVNGGTPVTQFLVETPPPAFQPVTLTISTIIGGTPVVTTTQQLPVTIIEIINGTPVTRVSTLPVTSYTTTIGGTPTITTIVTTPTDTSPITMTLTSISEGTFRTYTTTISATTYLTTISGTLRTVTSTLPPITSFTTLPKSLYTFTSTLSVSSTPPTSTPSSIPSRVRVYSWTESDIFIGTFLPALLGVGLVIPLRILDLNAKLYQPWQALAKHGGGPGSQTLLLQYSGVLGVVWTPIVGLFSGKAVVPFLTTLMVACASFFVPLATEAVGLKLHGECYLNTASSRCGPALGVSRGPAYALVGLLAAVVVLVGVVGWLVSRWVTGVAANPWNVAGVASLAGSRLVRVRENGEHDMRRAMAEKIYGLASFRGEHGKEEYGIVLLDEAGRRLNDDREGETLVDDRDGDDPGAAMHKEKGGEGIAGLTSKQLPFMTLRYPWRIVFVLFQLAVLIFIIYYHAYYRGGIRDGGRLWLFLNANRFGVRFVSAIIGVIIAFCWQSFFLSVSIMAPYQLMATKTQPAIHSILFSPNTNPFSGIWSAIKHRHAFLGAVSGAAILSEFLPVILSNVPFNLAQTQTAATVCAVLSCVFLILMISTLVWSFFIRYPPMPVDPRCIAGLLYYVSRSRMVVEERDFQGLSRLDRQERELRIRELGRRYFYGVLAGSSERRLGVDCDAGTLGEGMHVSTEYKGAGALSRAV</sequence>
<dbReference type="EMBL" id="GL988045">
    <property type="protein sequence ID" value="EGS18921.1"/>
    <property type="molecule type" value="Genomic_DNA"/>
</dbReference>
<name>G0SBZ5_CHATD</name>
<dbReference type="PANTHER" id="PTHR37544">
    <property type="entry name" value="SPRAY-RELATED"/>
    <property type="match status" value="1"/>
</dbReference>
<evidence type="ECO:0008006" key="5">
    <source>
        <dbReference type="Google" id="ProtNLM"/>
    </source>
</evidence>
<accession>G0SBZ5</accession>
<keyword evidence="4" id="KW-1185">Reference proteome</keyword>
<dbReference type="GeneID" id="18259572"/>
<protein>
    <recommendedName>
        <fullName evidence="5">Zonadhesin</fullName>
    </recommendedName>
</protein>
<dbReference type="InterPro" id="IPR021840">
    <property type="entry name" value="DUF3433"/>
</dbReference>
<evidence type="ECO:0000313" key="3">
    <source>
        <dbReference type="EMBL" id="EGS18921.1"/>
    </source>
</evidence>
<feature type="region of interest" description="Disordered" evidence="1">
    <location>
        <begin position="22"/>
        <end position="54"/>
    </location>
</feature>
<dbReference type="Pfam" id="PF11915">
    <property type="entry name" value="DUF3433"/>
    <property type="match status" value="2"/>
</dbReference>
<feature type="transmembrane region" description="Helical" evidence="2">
    <location>
        <begin position="955"/>
        <end position="983"/>
    </location>
</feature>
<evidence type="ECO:0000256" key="1">
    <source>
        <dbReference type="SAM" id="MobiDB-lite"/>
    </source>
</evidence>
<feature type="transmembrane region" description="Helical" evidence="2">
    <location>
        <begin position="1020"/>
        <end position="1039"/>
    </location>
</feature>
<keyword evidence="2" id="KW-0472">Membrane</keyword>
<dbReference type="HOGENOM" id="CLU_005137_1_0_1"/>
<feature type="transmembrane region" description="Helical" evidence="2">
    <location>
        <begin position="912"/>
        <end position="935"/>
    </location>
</feature>
<evidence type="ECO:0000256" key="2">
    <source>
        <dbReference type="SAM" id="Phobius"/>
    </source>
</evidence>
<evidence type="ECO:0000313" key="4">
    <source>
        <dbReference type="Proteomes" id="UP000008066"/>
    </source>
</evidence>
<feature type="transmembrane region" description="Helical" evidence="2">
    <location>
        <begin position="723"/>
        <end position="742"/>
    </location>
</feature>
<feature type="transmembrane region" description="Helical" evidence="2">
    <location>
        <begin position="774"/>
        <end position="795"/>
    </location>
</feature>
<organism evidence="4">
    <name type="scientific">Chaetomium thermophilum (strain DSM 1495 / CBS 144.50 / IMI 039719)</name>
    <name type="common">Thermochaetoides thermophila</name>
    <dbReference type="NCBI Taxonomy" id="759272"/>
    <lineage>
        <taxon>Eukaryota</taxon>
        <taxon>Fungi</taxon>
        <taxon>Dikarya</taxon>
        <taxon>Ascomycota</taxon>
        <taxon>Pezizomycotina</taxon>
        <taxon>Sordariomycetes</taxon>
        <taxon>Sordariomycetidae</taxon>
        <taxon>Sordariales</taxon>
        <taxon>Chaetomiaceae</taxon>
        <taxon>Thermochaetoides</taxon>
    </lineage>
</organism>
<dbReference type="OMA" id="TPYRRMA"/>
<feature type="transmembrane region" description="Helical" evidence="2">
    <location>
        <begin position="700"/>
        <end position="718"/>
    </location>
</feature>
<keyword evidence="2" id="KW-1133">Transmembrane helix</keyword>
<feature type="transmembrane region" description="Helical" evidence="2">
    <location>
        <begin position="1051"/>
        <end position="1077"/>
    </location>
</feature>
<feature type="transmembrane region" description="Helical" evidence="2">
    <location>
        <begin position="653"/>
        <end position="674"/>
    </location>
</feature>
<feature type="transmembrane region" description="Helical" evidence="2">
    <location>
        <begin position="66"/>
        <end position="86"/>
    </location>
</feature>
<dbReference type="KEGG" id="cthr:CTHT_0055340"/>
<dbReference type="Proteomes" id="UP000008066">
    <property type="component" value="Unassembled WGS sequence"/>
</dbReference>
<reference evidence="3 4" key="1">
    <citation type="journal article" date="2011" name="Cell">
        <title>Insight into structure and assembly of the nuclear pore complex by utilizing the genome of a eukaryotic thermophile.</title>
        <authorList>
            <person name="Amlacher S."/>
            <person name="Sarges P."/>
            <person name="Flemming D."/>
            <person name="van Noort V."/>
            <person name="Kunze R."/>
            <person name="Devos D.P."/>
            <person name="Arumugam M."/>
            <person name="Bork P."/>
            <person name="Hurt E."/>
        </authorList>
    </citation>
    <scope>NUCLEOTIDE SEQUENCE [LARGE SCALE GENOMIC DNA]</scope>
    <source>
        <strain evidence="4">DSM 1495 / CBS 144.50 / IMI 039719</strain>
    </source>
</reference>
<keyword evidence="2" id="KW-0812">Transmembrane</keyword>
<dbReference type="PANTHER" id="PTHR37544:SF3">
    <property type="entry name" value="SPRAY"/>
    <property type="match status" value="1"/>
</dbReference>
<dbReference type="eggNOG" id="ENOG502SD4W">
    <property type="taxonomic scope" value="Eukaryota"/>
</dbReference>